<dbReference type="InterPro" id="IPR036097">
    <property type="entry name" value="HisK_dim/P_sf"/>
</dbReference>
<dbReference type="Gene3D" id="3.30.565.10">
    <property type="entry name" value="Histidine kinase-like ATPase, C-terminal domain"/>
    <property type="match status" value="1"/>
</dbReference>
<keyword evidence="6" id="KW-0472">Membrane</keyword>
<dbReference type="Pfam" id="PF02518">
    <property type="entry name" value="HATPase_c"/>
    <property type="match status" value="1"/>
</dbReference>
<dbReference type="PRINTS" id="PR00344">
    <property type="entry name" value="BCTRLSENSOR"/>
</dbReference>
<evidence type="ECO:0000256" key="2">
    <source>
        <dbReference type="ARBA" id="ARBA00012438"/>
    </source>
</evidence>
<dbReference type="InterPro" id="IPR036890">
    <property type="entry name" value="HATPase_C_sf"/>
</dbReference>
<evidence type="ECO:0000256" key="4">
    <source>
        <dbReference type="ARBA" id="ARBA00022679"/>
    </source>
</evidence>
<dbReference type="PANTHER" id="PTHR43047">
    <property type="entry name" value="TWO-COMPONENT HISTIDINE PROTEIN KINASE"/>
    <property type="match status" value="1"/>
</dbReference>
<feature type="transmembrane region" description="Helical" evidence="6">
    <location>
        <begin position="115"/>
        <end position="138"/>
    </location>
</feature>
<keyword evidence="6" id="KW-0812">Transmembrane</keyword>
<evidence type="ECO:0000313" key="9">
    <source>
        <dbReference type="Proteomes" id="UP001228905"/>
    </source>
</evidence>
<feature type="transmembrane region" description="Helical" evidence="6">
    <location>
        <begin position="23"/>
        <end position="44"/>
    </location>
</feature>
<evidence type="ECO:0000256" key="5">
    <source>
        <dbReference type="ARBA" id="ARBA00022777"/>
    </source>
</evidence>
<dbReference type="EMBL" id="JAUSVS010000010">
    <property type="protein sequence ID" value="MDQ0466235.1"/>
    <property type="molecule type" value="Genomic_DNA"/>
</dbReference>
<dbReference type="SMART" id="SM00388">
    <property type="entry name" value="HisKA"/>
    <property type="match status" value="1"/>
</dbReference>
<dbReference type="PANTHER" id="PTHR43047:SF72">
    <property type="entry name" value="OSMOSENSING HISTIDINE PROTEIN KINASE SLN1"/>
    <property type="match status" value="1"/>
</dbReference>
<dbReference type="InterPro" id="IPR003661">
    <property type="entry name" value="HisK_dim/P_dom"/>
</dbReference>
<dbReference type="PROSITE" id="PS50109">
    <property type="entry name" value="HIS_KIN"/>
    <property type="match status" value="1"/>
</dbReference>
<keyword evidence="9" id="KW-1185">Reference proteome</keyword>
<keyword evidence="6" id="KW-1133">Transmembrane helix</keyword>
<sequence length="551" mass="58850">MPAALIHVQYCYDYVTAQIPLGLLLYTHVPPAILALLFGGYVLFKARSPASVALAAVCAGFAAWCLLDLVSWFVFLGSAAVMWAWSLLDLTALLFFVGAYWFLHAFLRGKPPPDWHLIGGLVLILPTALWTGVGQTLLGYNADTCEAIEHVLLTLYPYLVQGIVIVAAAILAAVHIRKSPRAKRGEALVASAGVLAFLGFFMASTLAVTVLVKETAVEYAYNFEIYGLLGMPVLLGALGYLIVRYHAFNLRAFGAQVLAVAIIALIASEFAFVTSTANRVLVAVTLALTASASGLLVRSVAREIRQRERIEKLAADLTASNTQLSEFMSLATHEIRNPATFIKGAATNALDGDMGPLSASVRDMVQKIYVRAGDILHLGSQYLDKSKLELGQLTYDVSPVDLGTIAADLVQEFQPAAEQKGIRLTLSKEGSSHIVQGDAGKLKEVLGNLIDNAIKYTPQGSVTVRLSAAPAVVRIEVVDTGVGIPAETASKLFQKFSRADALKANLLGTGLGLYLARVFVEAHHGRVWVESEGVGTGSTFVVELPASGSPI</sequence>
<feature type="domain" description="Histidine kinase" evidence="7">
    <location>
        <begin position="330"/>
        <end position="548"/>
    </location>
</feature>
<evidence type="ECO:0000313" key="8">
    <source>
        <dbReference type="EMBL" id="MDQ0466235.1"/>
    </source>
</evidence>
<comment type="catalytic activity">
    <reaction evidence="1">
        <text>ATP + protein L-histidine = ADP + protein N-phospho-L-histidine.</text>
        <dbReference type="EC" id="2.7.13.3"/>
    </reaction>
</comment>
<feature type="transmembrane region" description="Helical" evidence="6">
    <location>
        <begin position="255"/>
        <end position="274"/>
    </location>
</feature>
<reference evidence="8 9" key="1">
    <citation type="submission" date="2023-07" db="EMBL/GenBank/DDBJ databases">
        <title>Genomic Encyclopedia of Type Strains, Phase IV (KMG-IV): sequencing the most valuable type-strain genomes for metagenomic binning, comparative biology and taxonomic classification.</title>
        <authorList>
            <person name="Goeker M."/>
        </authorList>
    </citation>
    <scope>NUCLEOTIDE SEQUENCE [LARGE SCALE GENOMIC DNA]</scope>
    <source>
        <strain evidence="8 9">DSM 18695</strain>
    </source>
</reference>
<proteinExistence type="predicted"/>
<feature type="transmembrane region" description="Helical" evidence="6">
    <location>
        <begin position="81"/>
        <end position="103"/>
    </location>
</feature>
<name>A0ABU0IW52_9CAUL</name>
<evidence type="ECO:0000256" key="6">
    <source>
        <dbReference type="SAM" id="Phobius"/>
    </source>
</evidence>
<keyword evidence="4" id="KW-0808">Transferase</keyword>
<feature type="transmembrane region" description="Helical" evidence="6">
    <location>
        <begin position="188"/>
        <end position="211"/>
    </location>
</feature>
<dbReference type="SMART" id="SM00387">
    <property type="entry name" value="HATPase_c"/>
    <property type="match status" value="1"/>
</dbReference>
<feature type="transmembrane region" description="Helical" evidence="6">
    <location>
        <begin position="158"/>
        <end position="176"/>
    </location>
</feature>
<dbReference type="RefSeq" id="WP_307352182.1">
    <property type="nucleotide sequence ID" value="NZ_JAUSVS010000010.1"/>
</dbReference>
<dbReference type="InterPro" id="IPR003594">
    <property type="entry name" value="HATPase_dom"/>
</dbReference>
<dbReference type="CDD" id="cd00082">
    <property type="entry name" value="HisKA"/>
    <property type="match status" value="1"/>
</dbReference>
<comment type="caution">
    <text evidence="8">The sequence shown here is derived from an EMBL/GenBank/DDBJ whole genome shotgun (WGS) entry which is preliminary data.</text>
</comment>
<dbReference type="Proteomes" id="UP001228905">
    <property type="component" value="Unassembled WGS sequence"/>
</dbReference>
<dbReference type="EC" id="2.7.13.3" evidence="2"/>
<evidence type="ECO:0000256" key="1">
    <source>
        <dbReference type="ARBA" id="ARBA00000085"/>
    </source>
</evidence>
<dbReference type="InterPro" id="IPR004358">
    <property type="entry name" value="Sig_transdc_His_kin-like_C"/>
</dbReference>
<feature type="transmembrane region" description="Helical" evidence="6">
    <location>
        <begin position="51"/>
        <end position="75"/>
    </location>
</feature>
<dbReference type="SUPFAM" id="SSF47384">
    <property type="entry name" value="Homodimeric domain of signal transducing histidine kinase"/>
    <property type="match status" value="1"/>
</dbReference>
<evidence type="ECO:0000256" key="3">
    <source>
        <dbReference type="ARBA" id="ARBA00022553"/>
    </source>
</evidence>
<protein>
    <recommendedName>
        <fullName evidence="2">histidine kinase</fullName>
        <ecNumber evidence="2">2.7.13.3</ecNumber>
    </recommendedName>
</protein>
<dbReference type="Gene3D" id="1.10.287.130">
    <property type="match status" value="1"/>
</dbReference>
<organism evidence="8 9">
    <name type="scientific">Caulobacter ginsengisoli</name>
    <dbReference type="NCBI Taxonomy" id="400775"/>
    <lineage>
        <taxon>Bacteria</taxon>
        <taxon>Pseudomonadati</taxon>
        <taxon>Pseudomonadota</taxon>
        <taxon>Alphaproteobacteria</taxon>
        <taxon>Caulobacterales</taxon>
        <taxon>Caulobacteraceae</taxon>
        <taxon>Caulobacter</taxon>
    </lineage>
</organism>
<dbReference type="Pfam" id="PF00512">
    <property type="entry name" value="HisKA"/>
    <property type="match status" value="1"/>
</dbReference>
<dbReference type="InterPro" id="IPR005467">
    <property type="entry name" value="His_kinase_dom"/>
</dbReference>
<keyword evidence="3" id="KW-0597">Phosphoprotein</keyword>
<evidence type="ECO:0000259" key="7">
    <source>
        <dbReference type="PROSITE" id="PS50109"/>
    </source>
</evidence>
<gene>
    <name evidence="8" type="ORF">QO010_004028</name>
</gene>
<dbReference type="GO" id="GO:0016301">
    <property type="term" value="F:kinase activity"/>
    <property type="evidence" value="ECO:0007669"/>
    <property type="project" value="UniProtKB-KW"/>
</dbReference>
<feature type="transmembrane region" description="Helical" evidence="6">
    <location>
        <begin position="280"/>
        <end position="301"/>
    </location>
</feature>
<dbReference type="SUPFAM" id="SSF55874">
    <property type="entry name" value="ATPase domain of HSP90 chaperone/DNA topoisomerase II/histidine kinase"/>
    <property type="match status" value="1"/>
</dbReference>
<feature type="transmembrane region" description="Helical" evidence="6">
    <location>
        <begin position="223"/>
        <end position="243"/>
    </location>
</feature>
<accession>A0ABU0IW52</accession>
<keyword evidence="5 8" id="KW-0418">Kinase</keyword>